<dbReference type="OrthoDB" id="3681508at2"/>
<evidence type="ECO:0008006" key="4">
    <source>
        <dbReference type="Google" id="ProtNLM"/>
    </source>
</evidence>
<dbReference type="STRING" id="1193682.BJP25_11785"/>
<evidence type="ECO:0000313" key="2">
    <source>
        <dbReference type="EMBL" id="OLR94431.1"/>
    </source>
</evidence>
<feature type="compositionally biased region" description="Basic and acidic residues" evidence="1">
    <location>
        <begin position="322"/>
        <end position="338"/>
    </location>
</feature>
<comment type="caution">
    <text evidence="2">The sequence shown here is derived from an EMBL/GenBank/DDBJ whole genome shotgun (WGS) entry which is preliminary data.</text>
</comment>
<keyword evidence="3" id="KW-1185">Reference proteome</keyword>
<feature type="compositionally biased region" description="Polar residues" evidence="1">
    <location>
        <begin position="295"/>
        <end position="313"/>
    </location>
</feature>
<dbReference type="Proteomes" id="UP000186040">
    <property type="component" value="Unassembled WGS sequence"/>
</dbReference>
<organism evidence="2 3">
    <name type="scientific">Actinokineospora bangkokensis</name>
    <dbReference type="NCBI Taxonomy" id="1193682"/>
    <lineage>
        <taxon>Bacteria</taxon>
        <taxon>Bacillati</taxon>
        <taxon>Actinomycetota</taxon>
        <taxon>Actinomycetes</taxon>
        <taxon>Pseudonocardiales</taxon>
        <taxon>Pseudonocardiaceae</taxon>
        <taxon>Actinokineospora</taxon>
    </lineage>
</organism>
<protein>
    <recommendedName>
        <fullName evidence="4">PPE family domain-containing protein</fullName>
    </recommendedName>
</protein>
<accession>A0A1Q9LR15</accession>
<reference evidence="2 3" key="1">
    <citation type="submission" date="2016-10" db="EMBL/GenBank/DDBJ databases">
        <title>The Draft Genome Sequence of Actinokineospora bangkokensis 44EHWT reveals the biosynthetic pathway of antifungal compounds Thailandins with unusual extender unit butylmalonyl-CoA.</title>
        <authorList>
            <person name="Greule A."/>
            <person name="Intra B."/>
            <person name="Flemming S."/>
            <person name="Rommel M.G."/>
            <person name="Panbangred W."/>
            <person name="Bechthold A."/>
        </authorList>
    </citation>
    <scope>NUCLEOTIDE SEQUENCE [LARGE SCALE GENOMIC DNA]</scope>
    <source>
        <strain evidence="2 3">44EHW</strain>
    </source>
</reference>
<gene>
    <name evidence="2" type="ORF">BJP25_11785</name>
</gene>
<sequence>MNDGVNWDAHTHEELHRMIWEQADVGATSDLAARWRAHSTDLATRAAALRAERDELATWWSGESADLATARLDELAERVDGIAERAAAHAAVAEQAAEALAQVRATLPPPPTAAIPTAALPTQTTAFQQALAAQAAQTQAQNAAFQQALLQQWTGQPVSTDQFASLLRAPAPTPPSPPRSGFYLWFGVAPNPGPVSALGTVAAAQTSMFAADAAATQAKAQAVAAMRTYEDALRSGESRVSTPGVERRGGAAPNPARVPEARADSEPKPVAPRAADRGGQLAAREPVVREPAQPRQVTESTTRSAAAPNQSNGLHAAGQRAAKTEDTEHQNRMPHLDHGLFAVREAVSVPVIGALEQPGATS</sequence>
<dbReference type="RefSeq" id="WP_075973813.1">
    <property type="nucleotide sequence ID" value="NZ_MKQR01000007.1"/>
</dbReference>
<evidence type="ECO:0000313" key="3">
    <source>
        <dbReference type="Proteomes" id="UP000186040"/>
    </source>
</evidence>
<feature type="region of interest" description="Disordered" evidence="1">
    <location>
        <begin position="233"/>
        <end position="338"/>
    </location>
</feature>
<dbReference type="Gene3D" id="1.20.1260.20">
    <property type="entry name" value="PPE superfamily"/>
    <property type="match status" value="1"/>
</dbReference>
<evidence type="ECO:0000256" key="1">
    <source>
        <dbReference type="SAM" id="MobiDB-lite"/>
    </source>
</evidence>
<name>A0A1Q9LR15_9PSEU</name>
<dbReference type="EMBL" id="MKQR01000007">
    <property type="protein sequence ID" value="OLR94431.1"/>
    <property type="molecule type" value="Genomic_DNA"/>
</dbReference>
<dbReference type="InterPro" id="IPR038332">
    <property type="entry name" value="PPE_sf"/>
</dbReference>
<proteinExistence type="predicted"/>
<dbReference type="AlphaFoldDB" id="A0A1Q9LR15"/>